<keyword evidence="1" id="KW-0560">Oxidoreductase</keyword>
<evidence type="ECO:0000256" key="1">
    <source>
        <dbReference type="ARBA" id="ARBA00023002"/>
    </source>
</evidence>
<reference evidence="3 4" key="1">
    <citation type="submission" date="2019-03" db="EMBL/GenBank/DDBJ databases">
        <title>Genomic Encyclopedia of Type Strains, Phase IV (KMG-IV): sequencing the most valuable type-strain genomes for metagenomic binning, comparative biology and taxonomic classification.</title>
        <authorList>
            <person name="Goeker M."/>
        </authorList>
    </citation>
    <scope>NUCLEOTIDE SEQUENCE [LARGE SCALE GENOMIC DNA]</scope>
    <source>
        <strain evidence="3 4">DSM 45361</strain>
    </source>
</reference>
<dbReference type="InterPro" id="IPR012349">
    <property type="entry name" value="Split_barrel_FMN-bd"/>
</dbReference>
<dbReference type="PANTHER" id="PTHR35176">
    <property type="entry name" value="HEME OXYGENASE HI_0854-RELATED"/>
    <property type="match status" value="1"/>
</dbReference>
<dbReference type="RefSeq" id="WP_133853599.1">
    <property type="nucleotide sequence ID" value="NZ_SNXZ01000008.1"/>
</dbReference>
<organism evidence="3 4">
    <name type="scientific">Labedaea rhizosphaerae</name>
    <dbReference type="NCBI Taxonomy" id="598644"/>
    <lineage>
        <taxon>Bacteria</taxon>
        <taxon>Bacillati</taxon>
        <taxon>Actinomycetota</taxon>
        <taxon>Actinomycetes</taxon>
        <taxon>Pseudonocardiales</taxon>
        <taxon>Pseudonocardiaceae</taxon>
        <taxon>Labedaea</taxon>
    </lineage>
</organism>
<proteinExistence type="predicted"/>
<dbReference type="OrthoDB" id="157302at2"/>
<dbReference type="GO" id="GO:0005829">
    <property type="term" value="C:cytosol"/>
    <property type="evidence" value="ECO:0007669"/>
    <property type="project" value="TreeGrafter"/>
</dbReference>
<gene>
    <name evidence="3" type="ORF">EV186_108261</name>
</gene>
<dbReference type="PANTHER" id="PTHR35176:SF4">
    <property type="entry name" value="PYRIDOXAMINE 5'-PHOSPHATE OXIDASE-RELATED FMN-BINDING"/>
    <property type="match status" value="1"/>
</dbReference>
<dbReference type="InterPro" id="IPR019920">
    <property type="entry name" value="F420-binding_dom_put"/>
</dbReference>
<feature type="domain" description="Pyridoxamine 5'-phosphate oxidase N-terminal" evidence="2">
    <location>
        <begin position="35"/>
        <end position="123"/>
    </location>
</feature>
<comment type="caution">
    <text evidence="3">The sequence shown here is derived from an EMBL/GenBank/DDBJ whole genome shotgun (WGS) entry which is preliminary data.</text>
</comment>
<accession>A0A4V3CXY4</accession>
<dbReference type="GO" id="GO:0016627">
    <property type="term" value="F:oxidoreductase activity, acting on the CH-CH group of donors"/>
    <property type="evidence" value="ECO:0007669"/>
    <property type="project" value="TreeGrafter"/>
</dbReference>
<dbReference type="Pfam" id="PF01243">
    <property type="entry name" value="PNPOx_N"/>
    <property type="match status" value="1"/>
</dbReference>
<dbReference type="Proteomes" id="UP000295444">
    <property type="component" value="Unassembled WGS sequence"/>
</dbReference>
<protein>
    <submittedName>
        <fullName evidence="3">PPOX class probable F420-dependent enzyme</fullName>
    </submittedName>
</protein>
<dbReference type="InterPro" id="IPR052019">
    <property type="entry name" value="F420H2_bilvrd_red/Heme_oxyg"/>
</dbReference>
<dbReference type="NCBIfam" id="TIGR03618">
    <property type="entry name" value="Rv1155_F420"/>
    <property type="match status" value="1"/>
</dbReference>
<keyword evidence="4" id="KW-1185">Reference proteome</keyword>
<evidence type="ECO:0000313" key="4">
    <source>
        <dbReference type="Proteomes" id="UP000295444"/>
    </source>
</evidence>
<dbReference type="InterPro" id="IPR011576">
    <property type="entry name" value="Pyridox_Oxase_N"/>
</dbReference>
<evidence type="ECO:0000259" key="2">
    <source>
        <dbReference type="Pfam" id="PF01243"/>
    </source>
</evidence>
<dbReference type="GO" id="GO:0070967">
    <property type="term" value="F:coenzyme F420 binding"/>
    <property type="evidence" value="ECO:0007669"/>
    <property type="project" value="TreeGrafter"/>
</dbReference>
<name>A0A4V3CXY4_LABRH</name>
<dbReference type="SUPFAM" id="SSF50475">
    <property type="entry name" value="FMN-binding split barrel"/>
    <property type="match status" value="1"/>
</dbReference>
<dbReference type="AlphaFoldDB" id="A0A4V3CXY4"/>
<dbReference type="Gene3D" id="2.30.110.10">
    <property type="entry name" value="Electron Transport, Fmn-binding Protein, Chain A"/>
    <property type="match status" value="1"/>
</dbReference>
<evidence type="ECO:0000313" key="3">
    <source>
        <dbReference type="EMBL" id="TDP92048.1"/>
    </source>
</evidence>
<sequence>MTEPRATRPHMPGYGVSPSADGMLPWSWARLRLRASHDYWIATVWPDGRPHLMPVWGCWDDEAGLWFSSAHGSRKVRNLAARPTVTVATDDPRNPVVVDGVAELVTDHDAVERFADALNDKYRTGYPMTFFETNALVLVRPHSAFGVADDRFTESPTRWWFDRDGDHARHE</sequence>
<dbReference type="EMBL" id="SNXZ01000008">
    <property type="protein sequence ID" value="TDP92048.1"/>
    <property type="molecule type" value="Genomic_DNA"/>
</dbReference>